<protein>
    <submittedName>
        <fullName evidence="1">Lecithin:cholesterol/phospholipid:diacylglycerol acyltransferase</fullName>
    </submittedName>
</protein>
<keyword evidence="2" id="KW-1185">Reference proteome</keyword>
<dbReference type="InterPro" id="IPR003386">
    <property type="entry name" value="LACT/PDAT_acylTrfase"/>
</dbReference>
<organism evidence="1 2">
    <name type="scientific">Dillenia turbinata</name>
    <dbReference type="NCBI Taxonomy" id="194707"/>
    <lineage>
        <taxon>Eukaryota</taxon>
        <taxon>Viridiplantae</taxon>
        <taxon>Streptophyta</taxon>
        <taxon>Embryophyta</taxon>
        <taxon>Tracheophyta</taxon>
        <taxon>Spermatophyta</taxon>
        <taxon>Magnoliopsida</taxon>
        <taxon>eudicotyledons</taxon>
        <taxon>Gunneridae</taxon>
        <taxon>Pentapetalae</taxon>
        <taxon>Dilleniales</taxon>
        <taxon>Dilleniaceae</taxon>
        <taxon>Dillenia</taxon>
    </lineage>
</organism>
<gene>
    <name evidence="1" type="ORF">RJ641_017780</name>
</gene>
<keyword evidence="1" id="KW-0012">Acyltransferase</keyword>
<dbReference type="Pfam" id="PF02450">
    <property type="entry name" value="LCAT"/>
    <property type="match status" value="1"/>
</dbReference>
<comment type="caution">
    <text evidence="1">The sequence shown here is derived from an EMBL/GenBank/DDBJ whole genome shotgun (WGS) entry which is preliminary data.</text>
</comment>
<name>A0AAN8UQ90_9MAGN</name>
<accession>A0AAN8UQ90</accession>
<proteinExistence type="predicted"/>
<dbReference type="InterPro" id="IPR029058">
    <property type="entry name" value="AB_hydrolase_fold"/>
</dbReference>
<keyword evidence="1" id="KW-0808">Transferase</keyword>
<dbReference type="AlphaFoldDB" id="A0AAN8UQ90"/>
<reference evidence="1 2" key="1">
    <citation type="submission" date="2023-12" db="EMBL/GenBank/DDBJ databases">
        <title>A high-quality genome assembly for Dillenia turbinata (Dilleniales).</title>
        <authorList>
            <person name="Chanderbali A."/>
        </authorList>
    </citation>
    <scope>NUCLEOTIDE SEQUENCE [LARGE SCALE GENOMIC DNA]</scope>
    <source>
        <strain evidence="1">LSX21</strain>
        <tissue evidence="1">Leaf</tissue>
    </source>
</reference>
<dbReference type="GO" id="GO:0006629">
    <property type="term" value="P:lipid metabolic process"/>
    <property type="evidence" value="ECO:0007669"/>
    <property type="project" value="InterPro"/>
</dbReference>
<evidence type="ECO:0000313" key="1">
    <source>
        <dbReference type="EMBL" id="KAK6917029.1"/>
    </source>
</evidence>
<dbReference type="GO" id="GO:0008374">
    <property type="term" value="F:O-acyltransferase activity"/>
    <property type="evidence" value="ECO:0007669"/>
    <property type="project" value="InterPro"/>
</dbReference>
<dbReference type="PANTHER" id="PTHR11440">
    <property type="entry name" value="LECITHIN-CHOLESTEROL ACYLTRANSFERASE-RELATED"/>
    <property type="match status" value="1"/>
</dbReference>
<sequence length="173" mass="20028">MAILLEEIVESVEVWLSQLRKLRSKHPYVDPNLDPVLLVPGVAGSVLKAVDENGRSERVWVRIFGADHKLRTKLWSRFDPSTGKTVTLDPKTSIMVPEDRFGLYAIDMLDPHMIIGRDCVYYFHNMIMEMINWGFQEGTTLFGFGYDFRQSNRYAIENFSFGWVRSKELSDMS</sequence>
<dbReference type="Gene3D" id="3.40.50.1820">
    <property type="entry name" value="alpha/beta hydrolase"/>
    <property type="match status" value="1"/>
</dbReference>
<dbReference type="EMBL" id="JBAMMX010000023">
    <property type="protein sequence ID" value="KAK6917029.1"/>
    <property type="molecule type" value="Genomic_DNA"/>
</dbReference>
<evidence type="ECO:0000313" key="2">
    <source>
        <dbReference type="Proteomes" id="UP001370490"/>
    </source>
</evidence>
<dbReference type="Proteomes" id="UP001370490">
    <property type="component" value="Unassembled WGS sequence"/>
</dbReference>